<proteinExistence type="predicted"/>
<sequence length="328" mass="36699">MKVIPVTTFLRASLESLSLTGRLPAAAALQADHRISYSGYIPDAHYPVANDTVTKLPLLVAVHGTGRDNYRYVDVWQDFADKHKVAVIAPLFPSFLQDPLDVDAYHFLGRPPPWSGETAESWLSHVVDVPGGPDVDIQPVDPERYMRYDLLLLDLLTEVSTRWPGIDTEKIFLMGFSGGGQFVHRFFYLHPERLEGLCVGSPGSTTLLNYTQTWPTGLQNFHEIFGQHVDIEKLKHVPVAGAVGSNDTDADGIRFRLNVPGSNFGTPEEAKQTRVQRLTALFQNWQAAGLNASYTIVQGPAHEMEKVNPPFEEFFKRLVEQWWASRTA</sequence>
<dbReference type="Gene3D" id="3.40.50.1820">
    <property type="entry name" value="alpha/beta hydrolase"/>
    <property type="match status" value="1"/>
</dbReference>
<dbReference type="OrthoDB" id="2334691at2759"/>
<dbReference type="AlphaFoldDB" id="A0A072Q5Q6"/>
<protein>
    <recommendedName>
        <fullName evidence="3">Carboxylic ester hydrolase</fullName>
    </recommendedName>
</protein>
<gene>
    <name evidence="1" type="ORF">A1O9_01227</name>
</gene>
<comment type="caution">
    <text evidence="1">The sequence shown here is derived from an EMBL/GenBank/DDBJ whole genome shotgun (WGS) entry which is preliminary data.</text>
</comment>
<dbReference type="HOGENOM" id="CLU_060128_1_0_1"/>
<accession>A0A072Q5Q6</accession>
<name>A0A072Q5Q6_9EURO</name>
<evidence type="ECO:0000313" key="1">
    <source>
        <dbReference type="EMBL" id="KEF63250.1"/>
    </source>
</evidence>
<dbReference type="Proteomes" id="UP000027920">
    <property type="component" value="Unassembled WGS sequence"/>
</dbReference>
<evidence type="ECO:0000313" key="2">
    <source>
        <dbReference type="Proteomes" id="UP000027920"/>
    </source>
</evidence>
<organism evidence="1 2">
    <name type="scientific">Exophiala aquamarina CBS 119918</name>
    <dbReference type="NCBI Taxonomy" id="1182545"/>
    <lineage>
        <taxon>Eukaryota</taxon>
        <taxon>Fungi</taxon>
        <taxon>Dikarya</taxon>
        <taxon>Ascomycota</taxon>
        <taxon>Pezizomycotina</taxon>
        <taxon>Eurotiomycetes</taxon>
        <taxon>Chaetothyriomycetidae</taxon>
        <taxon>Chaetothyriales</taxon>
        <taxon>Herpotrichiellaceae</taxon>
        <taxon>Exophiala</taxon>
    </lineage>
</organism>
<dbReference type="InterPro" id="IPR029058">
    <property type="entry name" value="AB_hydrolase_fold"/>
</dbReference>
<dbReference type="RefSeq" id="XP_013265840.1">
    <property type="nucleotide sequence ID" value="XM_013410386.1"/>
</dbReference>
<reference evidence="1 2" key="1">
    <citation type="submission" date="2013-03" db="EMBL/GenBank/DDBJ databases">
        <title>The Genome Sequence of Exophiala aquamarina CBS 119918.</title>
        <authorList>
            <consortium name="The Broad Institute Genomics Platform"/>
            <person name="Cuomo C."/>
            <person name="de Hoog S."/>
            <person name="Gorbushina A."/>
            <person name="Walker B."/>
            <person name="Young S.K."/>
            <person name="Zeng Q."/>
            <person name="Gargeya S."/>
            <person name="Fitzgerald M."/>
            <person name="Haas B."/>
            <person name="Abouelleil A."/>
            <person name="Allen A.W."/>
            <person name="Alvarado L."/>
            <person name="Arachchi H.M."/>
            <person name="Berlin A.M."/>
            <person name="Chapman S.B."/>
            <person name="Gainer-Dewar J."/>
            <person name="Goldberg J."/>
            <person name="Griggs A."/>
            <person name="Gujja S."/>
            <person name="Hansen M."/>
            <person name="Howarth C."/>
            <person name="Imamovic A."/>
            <person name="Ireland A."/>
            <person name="Larimer J."/>
            <person name="McCowan C."/>
            <person name="Murphy C."/>
            <person name="Pearson M."/>
            <person name="Poon T.W."/>
            <person name="Priest M."/>
            <person name="Roberts A."/>
            <person name="Saif S."/>
            <person name="Shea T."/>
            <person name="Sisk P."/>
            <person name="Sykes S."/>
            <person name="Wortman J."/>
            <person name="Nusbaum C."/>
            <person name="Birren B."/>
        </authorList>
    </citation>
    <scope>NUCLEOTIDE SEQUENCE [LARGE SCALE GENOMIC DNA]</scope>
    <source>
        <strain evidence="1 2">CBS 119918</strain>
    </source>
</reference>
<dbReference type="GeneID" id="25276174"/>
<evidence type="ECO:0008006" key="3">
    <source>
        <dbReference type="Google" id="ProtNLM"/>
    </source>
</evidence>
<dbReference type="EMBL" id="AMGV01000001">
    <property type="protein sequence ID" value="KEF63250.1"/>
    <property type="molecule type" value="Genomic_DNA"/>
</dbReference>
<dbReference type="VEuPathDB" id="FungiDB:A1O9_01227"/>
<keyword evidence="2" id="KW-1185">Reference proteome</keyword>
<dbReference type="SUPFAM" id="SSF53474">
    <property type="entry name" value="alpha/beta-Hydrolases"/>
    <property type="match status" value="1"/>
</dbReference>